<evidence type="ECO:0000256" key="1">
    <source>
        <dbReference type="SAM" id="MobiDB-lite"/>
    </source>
</evidence>
<feature type="compositionally biased region" description="Pro residues" evidence="1">
    <location>
        <begin position="8"/>
        <end position="24"/>
    </location>
</feature>
<keyword evidence="3" id="KW-1185">Reference proteome</keyword>
<comment type="caution">
    <text evidence="2">The sequence shown here is derived from an EMBL/GenBank/DDBJ whole genome shotgun (WGS) entry which is preliminary data.</text>
</comment>
<sequence length="114" mass="13240">MLVIRSPSEPPLPPSSPSPTPPPFRSHLKLTGALAKEDQEKKPHARHQREEVHDRIRRIEISKGWKQGNLLIVLLFDQGRAYCRDQEAKKSLTPTDWIRLWEHLWPINVVPEES</sequence>
<protein>
    <submittedName>
        <fullName evidence="2">Uncharacterized protein</fullName>
    </submittedName>
</protein>
<evidence type="ECO:0000313" key="2">
    <source>
        <dbReference type="EMBL" id="KAD5961520.1"/>
    </source>
</evidence>
<dbReference type="AlphaFoldDB" id="A0A5N6P925"/>
<accession>A0A5N6P925</accession>
<feature type="region of interest" description="Disordered" evidence="1">
    <location>
        <begin position="1"/>
        <end position="27"/>
    </location>
</feature>
<dbReference type="EMBL" id="SZYD01000006">
    <property type="protein sequence ID" value="KAD5961520.1"/>
    <property type="molecule type" value="Genomic_DNA"/>
</dbReference>
<name>A0A5N6P925_9ASTR</name>
<reference evidence="2 3" key="1">
    <citation type="submission" date="2019-05" db="EMBL/GenBank/DDBJ databases">
        <title>Mikania micrantha, genome provides insights into the molecular mechanism of rapid growth.</title>
        <authorList>
            <person name="Liu B."/>
        </authorList>
    </citation>
    <scope>NUCLEOTIDE SEQUENCE [LARGE SCALE GENOMIC DNA]</scope>
    <source>
        <strain evidence="2">NLD-2019</strain>
        <tissue evidence="2">Leaf</tissue>
    </source>
</reference>
<gene>
    <name evidence="2" type="ORF">E3N88_12993</name>
</gene>
<proteinExistence type="predicted"/>
<organism evidence="2 3">
    <name type="scientific">Mikania micrantha</name>
    <name type="common">bitter vine</name>
    <dbReference type="NCBI Taxonomy" id="192012"/>
    <lineage>
        <taxon>Eukaryota</taxon>
        <taxon>Viridiplantae</taxon>
        <taxon>Streptophyta</taxon>
        <taxon>Embryophyta</taxon>
        <taxon>Tracheophyta</taxon>
        <taxon>Spermatophyta</taxon>
        <taxon>Magnoliopsida</taxon>
        <taxon>eudicotyledons</taxon>
        <taxon>Gunneridae</taxon>
        <taxon>Pentapetalae</taxon>
        <taxon>asterids</taxon>
        <taxon>campanulids</taxon>
        <taxon>Asterales</taxon>
        <taxon>Asteraceae</taxon>
        <taxon>Asteroideae</taxon>
        <taxon>Heliantheae alliance</taxon>
        <taxon>Eupatorieae</taxon>
        <taxon>Mikania</taxon>
    </lineage>
</organism>
<dbReference type="Proteomes" id="UP000326396">
    <property type="component" value="Linkage Group LG14"/>
</dbReference>
<evidence type="ECO:0000313" key="3">
    <source>
        <dbReference type="Proteomes" id="UP000326396"/>
    </source>
</evidence>